<proteinExistence type="predicted"/>
<dbReference type="InterPro" id="IPR027791">
    <property type="entry name" value="Galactosyl_T_C"/>
</dbReference>
<evidence type="ECO:0000259" key="2">
    <source>
        <dbReference type="Pfam" id="PF00535"/>
    </source>
</evidence>
<dbReference type="Pfam" id="PF02709">
    <property type="entry name" value="Glyco_transf_7C"/>
    <property type="match status" value="1"/>
</dbReference>
<dbReference type="PANTHER" id="PTHR43685:SF3">
    <property type="entry name" value="SLR2126 PROTEIN"/>
    <property type="match status" value="1"/>
</dbReference>
<protein>
    <submittedName>
        <fullName evidence="4">Glycosyltransferase family 2 protein</fullName>
    </submittedName>
</protein>
<evidence type="ECO:0000313" key="4">
    <source>
        <dbReference type="EMBL" id="HJE39135.1"/>
    </source>
</evidence>
<feature type="domain" description="Glycosyltransferase 2-like" evidence="2">
    <location>
        <begin position="4"/>
        <end position="132"/>
    </location>
</feature>
<comment type="caution">
    <text evidence="4">The sequence shown here is derived from an EMBL/GenBank/DDBJ whole genome shotgun (WGS) entry which is preliminary data.</text>
</comment>
<dbReference type="PANTHER" id="PTHR43685">
    <property type="entry name" value="GLYCOSYLTRANSFERASE"/>
    <property type="match status" value="1"/>
</dbReference>
<dbReference type="CDD" id="cd06420">
    <property type="entry name" value="GT2_Chondriotin_Pol_N"/>
    <property type="match status" value="1"/>
</dbReference>
<dbReference type="InterPro" id="IPR050834">
    <property type="entry name" value="Glycosyltransf_2"/>
</dbReference>
<name>A0A921E8H5_9BACT</name>
<dbReference type="Proteomes" id="UP000711407">
    <property type="component" value="Unassembled WGS sequence"/>
</dbReference>
<dbReference type="EMBL" id="DYXT01000028">
    <property type="protein sequence ID" value="HJE39135.1"/>
    <property type="molecule type" value="Genomic_DNA"/>
</dbReference>
<organism evidence="4 5">
    <name type="scientific">Candidatus Amulumruptor caecigallinarius</name>
    <dbReference type="NCBI Taxonomy" id="2109911"/>
    <lineage>
        <taxon>Bacteria</taxon>
        <taxon>Pseudomonadati</taxon>
        <taxon>Bacteroidota</taxon>
        <taxon>Bacteroidia</taxon>
        <taxon>Bacteroidales</taxon>
        <taxon>Muribaculaceae</taxon>
        <taxon>Candidatus Amulumruptor</taxon>
    </lineage>
</organism>
<evidence type="ECO:0000313" key="5">
    <source>
        <dbReference type="Proteomes" id="UP000711407"/>
    </source>
</evidence>
<evidence type="ECO:0000259" key="3">
    <source>
        <dbReference type="Pfam" id="PF02709"/>
    </source>
</evidence>
<feature type="domain" description="Galactosyltransferase C-terminal" evidence="3">
    <location>
        <begin position="169"/>
        <end position="227"/>
    </location>
</feature>
<accession>A0A921E8H5</accession>
<dbReference type="AlphaFoldDB" id="A0A921E8H5"/>
<gene>
    <name evidence="4" type="ORF">K8V47_05190</name>
</gene>
<dbReference type="GO" id="GO:0016740">
    <property type="term" value="F:transferase activity"/>
    <property type="evidence" value="ECO:0007669"/>
    <property type="project" value="UniProtKB-KW"/>
</dbReference>
<reference evidence="4" key="2">
    <citation type="submission" date="2021-09" db="EMBL/GenBank/DDBJ databases">
        <authorList>
            <person name="Gilroy R."/>
        </authorList>
    </citation>
    <scope>NUCLEOTIDE SEQUENCE</scope>
    <source>
        <strain evidence="4">4100</strain>
    </source>
</reference>
<evidence type="ECO:0000256" key="1">
    <source>
        <dbReference type="ARBA" id="ARBA00022679"/>
    </source>
</evidence>
<sequence length="264" mass="29790">MLISLIISTYNAPVALRRTLESVVSQTEYPHEVIVADDGSTDETAEVVRRFAASAPFAVRHVWHEDTGFRLGAIRNKAIAGAEGDYIVQIDGDILLHPRFVEDHRRYARRGAFACGSRVLLGQKLTDEIFRDGIRRITPWTRGILNRKNALRSAMLASVVDAVASSRLKYRGCNMAFWRDDLVAVNGYDENYRGWGCEDHDLVARLINHGVKFVALRHVAVCYHMWHPSSKATDSFERNNRLLAETRASGRVKCENGLDSHIEK</sequence>
<dbReference type="SUPFAM" id="SSF53448">
    <property type="entry name" value="Nucleotide-diphospho-sugar transferases"/>
    <property type="match status" value="1"/>
</dbReference>
<dbReference type="Gene3D" id="3.90.550.10">
    <property type="entry name" value="Spore Coat Polysaccharide Biosynthesis Protein SpsA, Chain A"/>
    <property type="match status" value="1"/>
</dbReference>
<dbReference type="InterPro" id="IPR001173">
    <property type="entry name" value="Glyco_trans_2-like"/>
</dbReference>
<reference evidence="4" key="1">
    <citation type="journal article" date="2021" name="PeerJ">
        <title>Extensive microbial diversity within the chicken gut microbiome revealed by metagenomics and culture.</title>
        <authorList>
            <person name="Gilroy R."/>
            <person name="Ravi A."/>
            <person name="Getino M."/>
            <person name="Pursley I."/>
            <person name="Horton D.L."/>
            <person name="Alikhan N.F."/>
            <person name="Baker D."/>
            <person name="Gharbi K."/>
            <person name="Hall N."/>
            <person name="Watson M."/>
            <person name="Adriaenssens E.M."/>
            <person name="Foster-Nyarko E."/>
            <person name="Jarju S."/>
            <person name="Secka A."/>
            <person name="Antonio M."/>
            <person name="Oren A."/>
            <person name="Chaudhuri R.R."/>
            <person name="La Ragione R."/>
            <person name="Hildebrand F."/>
            <person name="Pallen M.J."/>
        </authorList>
    </citation>
    <scope>NUCLEOTIDE SEQUENCE</scope>
    <source>
        <strain evidence="4">4100</strain>
    </source>
</reference>
<dbReference type="InterPro" id="IPR029044">
    <property type="entry name" value="Nucleotide-diphossugar_trans"/>
</dbReference>
<dbReference type="Pfam" id="PF00535">
    <property type="entry name" value="Glycos_transf_2"/>
    <property type="match status" value="1"/>
</dbReference>
<keyword evidence="1" id="KW-0808">Transferase</keyword>